<comment type="caution">
    <text evidence="1">The sequence shown here is derived from an EMBL/GenBank/DDBJ whole genome shotgun (WGS) entry which is preliminary data.</text>
</comment>
<evidence type="ECO:0000313" key="2">
    <source>
        <dbReference type="Proteomes" id="UP001358586"/>
    </source>
</evidence>
<protein>
    <submittedName>
        <fullName evidence="1">Uncharacterized protein</fullName>
    </submittedName>
</protein>
<dbReference type="Proteomes" id="UP001358586">
    <property type="component" value="Chromosome 3"/>
</dbReference>
<organism evidence="1 2">
    <name type="scientific">Gossypium arboreum</name>
    <name type="common">Tree cotton</name>
    <name type="synonym">Gossypium nanking</name>
    <dbReference type="NCBI Taxonomy" id="29729"/>
    <lineage>
        <taxon>Eukaryota</taxon>
        <taxon>Viridiplantae</taxon>
        <taxon>Streptophyta</taxon>
        <taxon>Embryophyta</taxon>
        <taxon>Tracheophyta</taxon>
        <taxon>Spermatophyta</taxon>
        <taxon>Magnoliopsida</taxon>
        <taxon>eudicotyledons</taxon>
        <taxon>Gunneridae</taxon>
        <taxon>Pentapetalae</taxon>
        <taxon>rosids</taxon>
        <taxon>malvids</taxon>
        <taxon>Malvales</taxon>
        <taxon>Malvaceae</taxon>
        <taxon>Malvoideae</taxon>
        <taxon>Gossypium</taxon>
    </lineage>
</organism>
<keyword evidence="2" id="KW-1185">Reference proteome</keyword>
<reference evidence="1 2" key="1">
    <citation type="submission" date="2023-03" db="EMBL/GenBank/DDBJ databases">
        <title>WGS of Gossypium arboreum.</title>
        <authorList>
            <person name="Yu D."/>
        </authorList>
    </citation>
    <scope>NUCLEOTIDE SEQUENCE [LARGE SCALE GENOMIC DNA]</scope>
    <source>
        <tissue evidence="1">Leaf</tissue>
    </source>
</reference>
<dbReference type="EMBL" id="JARKNE010000003">
    <property type="protein sequence ID" value="KAK5841330.1"/>
    <property type="molecule type" value="Genomic_DNA"/>
</dbReference>
<gene>
    <name evidence="1" type="ORF">PVK06_010240</name>
</gene>
<name>A0ABR0QPS2_GOSAR</name>
<accession>A0ABR0QPS2</accession>
<proteinExistence type="predicted"/>
<evidence type="ECO:0000313" key="1">
    <source>
        <dbReference type="EMBL" id="KAK5841330.1"/>
    </source>
</evidence>
<sequence>MPDYTLLQSSMVDNKSTQQLALPIEIFNKSSNGSEILIFDFILSWIHGVKAFSSHLLKRSQYLHSVRFDEFSKAPKENKRKIPKIKIQYKHFMPKTNLLRDPLV</sequence>